<gene>
    <name evidence="3" type="primary">trbB</name>
    <name evidence="3" type="ORF">AAGS29_19135</name>
</gene>
<comment type="similarity">
    <text evidence="1">Belongs to the GSP E family.</text>
</comment>
<dbReference type="Gene3D" id="3.30.450.90">
    <property type="match status" value="1"/>
</dbReference>
<dbReference type="NCBIfam" id="TIGR02782">
    <property type="entry name" value="TrbB_P"/>
    <property type="match status" value="1"/>
</dbReference>
<dbReference type="PANTHER" id="PTHR30486">
    <property type="entry name" value="TWITCHING MOTILITY PROTEIN PILT"/>
    <property type="match status" value="1"/>
</dbReference>
<dbReference type="PANTHER" id="PTHR30486:SF6">
    <property type="entry name" value="TYPE IV PILUS RETRACTATION ATPASE PILT"/>
    <property type="match status" value="1"/>
</dbReference>
<dbReference type="Gene3D" id="3.40.50.300">
    <property type="entry name" value="P-loop containing nucleotide triphosphate hydrolases"/>
    <property type="match status" value="1"/>
</dbReference>
<keyword evidence="4" id="KW-1185">Reference proteome</keyword>
<dbReference type="Proteomes" id="UP001489333">
    <property type="component" value="Unassembled WGS sequence"/>
</dbReference>
<dbReference type="InterPro" id="IPR001482">
    <property type="entry name" value="T2SS/T4SS_dom"/>
</dbReference>
<dbReference type="SUPFAM" id="SSF52540">
    <property type="entry name" value="P-loop containing nucleoside triphosphate hydrolases"/>
    <property type="match status" value="1"/>
</dbReference>
<dbReference type="CDD" id="cd01130">
    <property type="entry name" value="VirB11-like_ATPase"/>
    <property type="match status" value="1"/>
</dbReference>
<reference evidence="3 4" key="1">
    <citation type="submission" date="2024-04" db="EMBL/GenBank/DDBJ databases">
        <title>Novel Shewanella species isolated from Baltic Sea sediments.</title>
        <authorList>
            <person name="Martin-Rodriguez A.J."/>
            <person name="Fernandez-Juarez V."/>
            <person name="Valeriano V.D."/>
            <person name="Mihindukulasooriya I."/>
            <person name="Ceresnova L."/>
            <person name="Joffre E."/>
            <person name="Jensie-Markopoulos S."/>
            <person name="Moore E.R.B."/>
            <person name="Sjoling A."/>
        </authorList>
    </citation>
    <scope>NUCLEOTIDE SEQUENCE [LARGE SCALE GENOMIC DNA]</scope>
    <source>
        <strain evidence="3 4">VAX-SP0-0CM-1</strain>
    </source>
</reference>
<dbReference type="InterPro" id="IPR050921">
    <property type="entry name" value="T4SS_GSP_E_ATPase"/>
</dbReference>
<evidence type="ECO:0000313" key="3">
    <source>
        <dbReference type="EMBL" id="MEM6250714.1"/>
    </source>
</evidence>
<dbReference type="EMBL" id="JBCHKU010000034">
    <property type="protein sequence ID" value="MEM6250714.1"/>
    <property type="molecule type" value="Genomic_DNA"/>
</dbReference>
<accession>A0ABU9UWS5</accession>
<evidence type="ECO:0000256" key="1">
    <source>
        <dbReference type="ARBA" id="ARBA00006611"/>
    </source>
</evidence>
<dbReference type="RefSeq" id="WP_342902425.1">
    <property type="nucleotide sequence ID" value="NZ_JBCHKU010000034.1"/>
</dbReference>
<protein>
    <submittedName>
        <fullName evidence="3">P-type conjugative transfer ATPase TrbB</fullName>
    </submittedName>
</protein>
<evidence type="ECO:0000259" key="2">
    <source>
        <dbReference type="Pfam" id="PF00437"/>
    </source>
</evidence>
<organism evidence="3 4">
    <name type="scientific">Shewanella vaxholmensis</name>
    <dbReference type="NCBI Taxonomy" id="3063535"/>
    <lineage>
        <taxon>Bacteria</taxon>
        <taxon>Pseudomonadati</taxon>
        <taxon>Pseudomonadota</taxon>
        <taxon>Gammaproteobacteria</taxon>
        <taxon>Alteromonadales</taxon>
        <taxon>Shewanellaceae</taxon>
        <taxon>Shewanella</taxon>
    </lineage>
</organism>
<name>A0ABU9UWS5_9GAMM</name>
<dbReference type="InterPro" id="IPR014149">
    <property type="entry name" value="Conjug-transfer_TrbB"/>
</dbReference>
<evidence type="ECO:0000313" key="4">
    <source>
        <dbReference type="Proteomes" id="UP001489333"/>
    </source>
</evidence>
<feature type="domain" description="Bacterial type II secretion system protein E" evidence="2">
    <location>
        <begin position="93"/>
        <end position="277"/>
    </location>
</feature>
<dbReference type="Pfam" id="PF00437">
    <property type="entry name" value="T2SSE"/>
    <property type="match status" value="1"/>
</dbReference>
<proteinExistence type="inferred from homology"/>
<sequence length="310" mass="33951">MDSKLSSIKSHMGQSILDKLNDPNVIEIMLNPDGQLWVEEFGEPMTVFGAMSPGQASLFMKAIAGYHNVVISNEKPILECELPIDGSRFEGLFPPVTANPAFTIRKKAVKVFTLQNYLDNKTLSQVQFEAINTAIATHQNILIVGGTGSGKTTLANALIDSMVLHNKDERIVIMEDTNELQCNARNSVILRSNEHTSINRLLRATLRLRPDRILVGEVRGGEALELLKGWNTGHPGGIATVHADSAIKGLERLEDLIAEAVPIVNKSMIANTINVIVFICKHPTGRKIEEVIQVTGHDSVSNTYQSIQLA</sequence>
<comment type="caution">
    <text evidence="3">The sequence shown here is derived from an EMBL/GenBank/DDBJ whole genome shotgun (WGS) entry which is preliminary data.</text>
</comment>
<dbReference type="InterPro" id="IPR027417">
    <property type="entry name" value="P-loop_NTPase"/>
</dbReference>